<comment type="caution">
    <text evidence="2">The sequence shown here is derived from an EMBL/GenBank/DDBJ whole genome shotgun (WGS) entry which is preliminary data.</text>
</comment>
<dbReference type="SUPFAM" id="SSF52540">
    <property type="entry name" value="P-loop containing nucleoside triphosphate hydrolases"/>
    <property type="match status" value="1"/>
</dbReference>
<dbReference type="PANTHER" id="PTHR42743">
    <property type="entry name" value="AMINO-ACID AMINOTRANSFERASE"/>
    <property type="match status" value="1"/>
</dbReference>
<dbReference type="InterPro" id="IPR050571">
    <property type="entry name" value="Class-IV_PLP-Dep_Aminotrnsfr"/>
</dbReference>
<evidence type="ECO:0000313" key="2">
    <source>
        <dbReference type="EMBL" id="MDN4166846.1"/>
    </source>
</evidence>
<protein>
    <submittedName>
        <fullName evidence="2">Sulfotransferase family protein</fullName>
    </submittedName>
</protein>
<keyword evidence="3" id="KW-1185">Reference proteome</keyword>
<dbReference type="InterPro" id="IPR027417">
    <property type="entry name" value="P-loop_NTPase"/>
</dbReference>
<sequence>MLIHLVSGPRNISTALMYAFAQRHDTVVLDEPFYAHYLTQTGLPHPGRAEVLASQSADATEVMQQIQALEKQQEVVFVKNMGHHLSGLDWQTLAEWTTVFLVRDPAQMLFSYQKVIENASLDDLGLAQQEAFRAYLQEAGKPYAVLEGNEVRKNPEGVLNTLCQQIHLPFEKAMLHWPAGPKTYDGSWAPYWYANVHASTRFSPPDTKEIHLDSTSQAVLAQALPYYKNFQELSIKA</sequence>
<proteinExistence type="inferred from homology"/>
<dbReference type="PANTHER" id="PTHR42743:SF11">
    <property type="entry name" value="AMINODEOXYCHORISMATE LYASE"/>
    <property type="match status" value="1"/>
</dbReference>
<gene>
    <name evidence="2" type="ORF">QWY31_15145</name>
</gene>
<dbReference type="EMBL" id="JAUHJS010000008">
    <property type="protein sequence ID" value="MDN4166846.1"/>
    <property type="molecule type" value="Genomic_DNA"/>
</dbReference>
<dbReference type="Pfam" id="PF19798">
    <property type="entry name" value="Sulfotransfer_5"/>
    <property type="match status" value="1"/>
</dbReference>
<dbReference type="Gene3D" id="3.40.50.300">
    <property type="entry name" value="P-loop containing nucleotide triphosphate hydrolases"/>
    <property type="match status" value="1"/>
</dbReference>
<evidence type="ECO:0000256" key="1">
    <source>
        <dbReference type="ARBA" id="ARBA00009320"/>
    </source>
</evidence>
<reference evidence="2" key="1">
    <citation type="submission" date="2023-06" db="EMBL/GenBank/DDBJ databases">
        <title>Cytophagales bacterium Strain LB-30, isolated from soil.</title>
        <authorList>
            <person name="Liu B."/>
        </authorList>
    </citation>
    <scope>NUCLEOTIDE SEQUENCE</scope>
    <source>
        <strain evidence="2">LB-30</strain>
    </source>
</reference>
<organism evidence="2 3">
    <name type="scientific">Shiella aurantiaca</name>
    <dbReference type="NCBI Taxonomy" id="3058365"/>
    <lineage>
        <taxon>Bacteria</taxon>
        <taxon>Pseudomonadati</taxon>
        <taxon>Bacteroidota</taxon>
        <taxon>Cytophagia</taxon>
        <taxon>Cytophagales</taxon>
        <taxon>Shiellaceae</taxon>
        <taxon>Shiella</taxon>
    </lineage>
</organism>
<dbReference type="RefSeq" id="WP_320005382.1">
    <property type="nucleotide sequence ID" value="NZ_JAUHJS010000008.1"/>
</dbReference>
<dbReference type="Proteomes" id="UP001168552">
    <property type="component" value="Unassembled WGS sequence"/>
</dbReference>
<name>A0ABT8F8P1_9BACT</name>
<comment type="similarity">
    <text evidence="1">Belongs to the class-IV pyridoxal-phosphate-dependent aminotransferase family.</text>
</comment>
<accession>A0ABT8F8P1</accession>
<evidence type="ECO:0000313" key="3">
    <source>
        <dbReference type="Proteomes" id="UP001168552"/>
    </source>
</evidence>